<evidence type="ECO:0008006" key="7">
    <source>
        <dbReference type="Google" id="ProtNLM"/>
    </source>
</evidence>
<reference evidence="5 6" key="1">
    <citation type="submission" date="2018-11" db="EMBL/GenBank/DDBJ databases">
        <authorList>
            <person name="Li F."/>
        </authorList>
    </citation>
    <scope>NUCLEOTIDE SEQUENCE [LARGE SCALE GENOMIC DNA]</scope>
    <source>
        <strain evidence="5 6">KIS18-7</strain>
    </source>
</reference>
<accession>A0A3N0DVV9</accession>
<dbReference type="InterPro" id="IPR013519">
    <property type="entry name" value="Int_alpha_beta-p"/>
</dbReference>
<dbReference type="GO" id="GO:0005178">
    <property type="term" value="F:integrin binding"/>
    <property type="evidence" value="ECO:0007669"/>
    <property type="project" value="TreeGrafter"/>
</dbReference>
<dbReference type="PANTHER" id="PTHR23220:SF83">
    <property type="entry name" value="INTEGRIN ALPHA-PS3-RELATED"/>
    <property type="match status" value="1"/>
</dbReference>
<dbReference type="EMBL" id="RJSG01000002">
    <property type="protein sequence ID" value="RNL79749.1"/>
    <property type="molecule type" value="Genomic_DNA"/>
</dbReference>
<keyword evidence="3" id="KW-0325">Glycoprotein</keyword>
<dbReference type="GO" id="GO:0007160">
    <property type="term" value="P:cell-matrix adhesion"/>
    <property type="evidence" value="ECO:0007669"/>
    <property type="project" value="TreeGrafter"/>
</dbReference>
<evidence type="ECO:0000256" key="3">
    <source>
        <dbReference type="ARBA" id="ARBA00023180"/>
    </source>
</evidence>
<dbReference type="Pfam" id="PF01839">
    <property type="entry name" value="FG-GAP"/>
    <property type="match status" value="4"/>
</dbReference>
<dbReference type="GO" id="GO:0009897">
    <property type="term" value="C:external side of plasma membrane"/>
    <property type="evidence" value="ECO:0007669"/>
    <property type="project" value="TreeGrafter"/>
</dbReference>
<dbReference type="Gene3D" id="2.130.10.130">
    <property type="entry name" value="Integrin alpha, N-terminal"/>
    <property type="match status" value="4"/>
</dbReference>
<keyword evidence="1 4" id="KW-0732">Signal</keyword>
<keyword evidence="2" id="KW-0677">Repeat</keyword>
<dbReference type="SUPFAM" id="SSF69318">
    <property type="entry name" value="Integrin alpha N-terminal domain"/>
    <property type="match status" value="2"/>
</dbReference>
<sequence>MEMRRQALALTAGLIALAVTSPPVGAAPVAPPRVTQTAQAVPPIADFDNDGSPDLAIGAPGEDVGTVRDAGAVTVTGPHGRVFTQNSAGGGDHAESNDHFGSAVATGDFNGDGFTDLAVGAPTESVGSVAGAGAVNILYGSANGLTATGAQVFTQNSPGVASSAEQSDFFGSALAAADFNHDGRADLAIGVPRENAAVADAGAVTVLFGSPTGLTGEGSRLFTQNNAGTGNKEERADLFGSALAAGDFDDDGFPDLAVGVPGEDVYSVLNAGAVNVLRGSAGGLTGTGGRLFTENSTGLAGTAESGDGFGAALATGHLDPDAYADLAIGVPAEDVGSIANAGAAYTLRGSAAGLTGAGSRLLTENAPDHPDQAEAGDDFGFSLAAVDLYGVGDELVIGAPGEDLGPAREAGAVFVGSAMFREGGSNTAGKPQTSDRLGASLADNASSPAQIVVGAPGENRGAGAVLVITGSLDDGDQLPPSGAFLNQAAGAAETGDFFGAAVAGS</sequence>
<evidence type="ECO:0000256" key="2">
    <source>
        <dbReference type="ARBA" id="ARBA00022737"/>
    </source>
</evidence>
<dbReference type="SMART" id="SM00191">
    <property type="entry name" value="Int_alpha"/>
    <property type="match status" value="7"/>
</dbReference>
<evidence type="ECO:0000313" key="5">
    <source>
        <dbReference type="EMBL" id="RNL79749.1"/>
    </source>
</evidence>
<protein>
    <recommendedName>
        <fullName evidence="7">VCBS repeat-containing protein</fullName>
    </recommendedName>
</protein>
<keyword evidence="6" id="KW-1185">Reference proteome</keyword>
<dbReference type="GO" id="GO:0098609">
    <property type="term" value="P:cell-cell adhesion"/>
    <property type="evidence" value="ECO:0007669"/>
    <property type="project" value="TreeGrafter"/>
</dbReference>
<gene>
    <name evidence="5" type="ORF">EFL95_12405</name>
</gene>
<dbReference type="GO" id="GO:0008305">
    <property type="term" value="C:integrin complex"/>
    <property type="evidence" value="ECO:0007669"/>
    <property type="project" value="InterPro"/>
</dbReference>
<evidence type="ECO:0000313" key="6">
    <source>
        <dbReference type="Proteomes" id="UP000277094"/>
    </source>
</evidence>
<organism evidence="5 6">
    <name type="scientific">Nocardioides marmorisolisilvae</name>
    <dbReference type="NCBI Taxonomy" id="1542737"/>
    <lineage>
        <taxon>Bacteria</taxon>
        <taxon>Bacillati</taxon>
        <taxon>Actinomycetota</taxon>
        <taxon>Actinomycetes</taxon>
        <taxon>Propionibacteriales</taxon>
        <taxon>Nocardioidaceae</taxon>
        <taxon>Nocardioides</taxon>
    </lineage>
</organism>
<feature type="signal peptide" evidence="4">
    <location>
        <begin position="1"/>
        <end position="26"/>
    </location>
</feature>
<dbReference type="AlphaFoldDB" id="A0A3N0DVV9"/>
<evidence type="ECO:0000256" key="1">
    <source>
        <dbReference type="ARBA" id="ARBA00022729"/>
    </source>
</evidence>
<dbReference type="PROSITE" id="PS51470">
    <property type="entry name" value="FG_GAP"/>
    <property type="match status" value="4"/>
</dbReference>
<feature type="chain" id="PRO_5018096060" description="VCBS repeat-containing protein" evidence="4">
    <location>
        <begin position="27"/>
        <end position="505"/>
    </location>
</feature>
<dbReference type="GO" id="GO:0007229">
    <property type="term" value="P:integrin-mediated signaling pathway"/>
    <property type="evidence" value="ECO:0007669"/>
    <property type="project" value="TreeGrafter"/>
</dbReference>
<dbReference type="InterPro" id="IPR000413">
    <property type="entry name" value="Integrin_alpha"/>
</dbReference>
<dbReference type="InterPro" id="IPR013517">
    <property type="entry name" value="FG-GAP"/>
</dbReference>
<evidence type="ECO:0000256" key="4">
    <source>
        <dbReference type="SAM" id="SignalP"/>
    </source>
</evidence>
<name>A0A3N0DVV9_9ACTN</name>
<dbReference type="GO" id="GO:0033627">
    <property type="term" value="P:cell adhesion mediated by integrin"/>
    <property type="evidence" value="ECO:0007669"/>
    <property type="project" value="TreeGrafter"/>
</dbReference>
<dbReference type="PANTHER" id="PTHR23220">
    <property type="entry name" value="INTEGRIN ALPHA"/>
    <property type="match status" value="1"/>
</dbReference>
<dbReference type="Proteomes" id="UP000277094">
    <property type="component" value="Unassembled WGS sequence"/>
</dbReference>
<dbReference type="InterPro" id="IPR028994">
    <property type="entry name" value="Integrin_alpha_N"/>
</dbReference>
<dbReference type="PRINTS" id="PR01185">
    <property type="entry name" value="INTEGRINA"/>
</dbReference>
<comment type="caution">
    <text evidence="5">The sequence shown here is derived from an EMBL/GenBank/DDBJ whole genome shotgun (WGS) entry which is preliminary data.</text>
</comment>
<proteinExistence type="predicted"/>